<dbReference type="RefSeq" id="WP_286292566.1">
    <property type="nucleotide sequence ID" value="NZ_AP024718.1"/>
</dbReference>
<dbReference type="Proteomes" id="UP001321450">
    <property type="component" value="Chromosome"/>
</dbReference>
<dbReference type="Pfam" id="PF09344">
    <property type="entry name" value="Cas_CT1975"/>
    <property type="match status" value="1"/>
</dbReference>
<evidence type="ECO:0000313" key="2">
    <source>
        <dbReference type="Proteomes" id="UP001321450"/>
    </source>
</evidence>
<accession>A0AAU9C1J3</accession>
<reference evidence="2" key="1">
    <citation type="journal article" date="2024" name="Int. J. Syst. Evol. Microbiol.">
        <title>Methylomarinovum tepidoasis sp. nov., a moderately thermophilic methanotroph of the family Methylothermaceae isolated from a deep-sea hydrothermal field.</title>
        <authorList>
            <person name="Hirayama H."/>
            <person name="Takaki Y."/>
            <person name="Abe M."/>
            <person name="Miyazaki M."/>
            <person name="Uematsu K."/>
            <person name="Matsui Y."/>
            <person name="Takai K."/>
        </authorList>
    </citation>
    <scope>NUCLEOTIDE SEQUENCE [LARGE SCALE GENOMIC DNA]</scope>
    <source>
        <strain evidence="2">IN45</strain>
    </source>
</reference>
<protein>
    <submittedName>
        <fullName evidence="1">CRISPR system Cascade subunit CasC</fullName>
    </submittedName>
</protein>
<dbReference type="KEGG" id="meiy:MIN45_P2349"/>
<dbReference type="AlphaFoldDB" id="A0AAU9C1J3"/>
<gene>
    <name evidence="1" type="ORF">MIN45_P2349</name>
</gene>
<evidence type="ECO:0000313" key="1">
    <source>
        <dbReference type="EMBL" id="BCX89975.1"/>
    </source>
</evidence>
<organism evidence="1 2">
    <name type="scientific">Methylomarinovum tepidoasis</name>
    <dbReference type="NCBI Taxonomy" id="2840183"/>
    <lineage>
        <taxon>Bacteria</taxon>
        <taxon>Pseudomonadati</taxon>
        <taxon>Pseudomonadota</taxon>
        <taxon>Gammaproteobacteria</taxon>
        <taxon>Methylococcales</taxon>
        <taxon>Methylothermaceae</taxon>
        <taxon>Methylomarinovum</taxon>
    </lineage>
</organism>
<keyword evidence="2" id="KW-1185">Reference proteome</keyword>
<sequence length="367" mass="39899">MERFVQLHLLTAYPPANLNRDDLGRPKTALVGGAERLRISSQSLKRAWRNSDLFQESLAGHLGTRTKRMGEEVFNRLVTSGVPKQKAHEWARKIAGVFGKLNSPSKEEQKKSDYDPYDPKWTHIGQLAHFSPEELAAIDALVQKLIETKQGPSGEDLNLLRERHSAADIALFGRMLADVPSFNTEAACQVAHAITVHKVAVEDDFYTAVDDLNKGEEDVGAGHMGETEFGAGLFYLYLCLDRELLLKNLGGDAQLAERTVEALVASTATVAPTGKQNSFASRARASYVLCEKGDAQPRSLAVAFLKPVEAGREGLLANAIKALEDERERLDRAYGDGDPNAVAMNTLTGRGSLADILAYAKGGLADG</sequence>
<name>A0AAU9C1J3_9GAMM</name>
<dbReference type="EMBL" id="AP024718">
    <property type="protein sequence ID" value="BCX89975.1"/>
    <property type="molecule type" value="Genomic_DNA"/>
</dbReference>
<dbReference type="InterPro" id="IPR010148">
    <property type="entry name" value="CRISPR-assoc_prot_CT1975"/>
</dbReference>
<proteinExistence type="predicted"/>
<dbReference type="NCBIfam" id="TIGR01869">
    <property type="entry name" value="casC_Cse4"/>
    <property type="match status" value="1"/>
</dbReference>